<dbReference type="GO" id="GO:0004185">
    <property type="term" value="F:serine-type carboxypeptidase activity"/>
    <property type="evidence" value="ECO:0007669"/>
    <property type="project" value="UniProtKB-UniRule"/>
</dbReference>
<dbReference type="SUPFAM" id="SSF53474">
    <property type="entry name" value="alpha/beta-Hydrolases"/>
    <property type="match status" value="1"/>
</dbReference>
<reference evidence="3 4" key="1">
    <citation type="submission" date="2020-10" db="EMBL/GenBank/DDBJ databases">
        <title>The Coptis chinensis genome and diversification of protoberbering-type alkaloids.</title>
        <authorList>
            <person name="Wang B."/>
            <person name="Shu S."/>
            <person name="Song C."/>
            <person name="Liu Y."/>
        </authorList>
    </citation>
    <scope>NUCLEOTIDE SEQUENCE [LARGE SCALE GENOMIC DNA]</scope>
    <source>
        <strain evidence="3">HL-2020</strain>
        <tissue evidence="3">Leaf</tissue>
    </source>
</reference>
<dbReference type="OrthoDB" id="443318at2759"/>
<dbReference type="InterPro" id="IPR001563">
    <property type="entry name" value="Peptidase_S10"/>
</dbReference>
<dbReference type="AlphaFoldDB" id="A0A835H2G3"/>
<dbReference type="PANTHER" id="PTHR11802:SF123">
    <property type="entry name" value="CARBOXYPEPTIDASE"/>
    <property type="match status" value="1"/>
</dbReference>
<accession>A0A835H2G3</accession>
<keyword evidence="2" id="KW-0121">Carboxypeptidase</keyword>
<dbReference type="PROSITE" id="PS00131">
    <property type="entry name" value="CARBOXYPEPT_SER_SER"/>
    <property type="match status" value="1"/>
</dbReference>
<gene>
    <name evidence="3" type="ORF">IFM89_000530</name>
</gene>
<evidence type="ECO:0000313" key="3">
    <source>
        <dbReference type="EMBL" id="KAF9590985.1"/>
    </source>
</evidence>
<evidence type="ECO:0000256" key="2">
    <source>
        <dbReference type="RuleBase" id="RU361156"/>
    </source>
</evidence>
<dbReference type="GO" id="GO:0005773">
    <property type="term" value="C:vacuole"/>
    <property type="evidence" value="ECO:0007669"/>
    <property type="project" value="TreeGrafter"/>
</dbReference>
<dbReference type="PRINTS" id="PR00724">
    <property type="entry name" value="CRBOXYPTASEC"/>
</dbReference>
<dbReference type="Gene3D" id="3.40.50.1820">
    <property type="entry name" value="alpha/beta hydrolase"/>
    <property type="match status" value="1"/>
</dbReference>
<dbReference type="Proteomes" id="UP000631114">
    <property type="component" value="Unassembled WGS sequence"/>
</dbReference>
<dbReference type="InterPro" id="IPR018202">
    <property type="entry name" value="Ser_caboxypep_ser_AS"/>
</dbReference>
<name>A0A835H2G3_9MAGN</name>
<dbReference type="EC" id="3.4.16.-" evidence="2"/>
<proteinExistence type="inferred from homology"/>
<comment type="caution">
    <text evidence="3">The sequence shown here is derived from an EMBL/GenBank/DDBJ whole genome shotgun (WGS) entry which is preliminary data.</text>
</comment>
<protein>
    <recommendedName>
        <fullName evidence="2">Carboxypeptidase</fullName>
        <ecNumber evidence="2">3.4.16.-</ecNumber>
    </recommendedName>
</protein>
<keyword evidence="4" id="KW-1185">Reference proteome</keyword>
<sequence>MLFMNVESFPALSDKITVLPGQPHVLVGAFSENGPFRPSGKVLVRNEHSWNKEANMLYLETPVGVGFSFSIQTSFETVDDKITGMSHHFEQLLIDIHQTKLFITGESYAGHYIPQLAELMIQLNKKKMLFNLKGIALGNPVLEFETDFNSRAEYF</sequence>
<keyword evidence="2" id="KW-0378">Hydrolase</keyword>
<evidence type="ECO:0000313" key="4">
    <source>
        <dbReference type="Proteomes" id="UP000631114"/>
    </source>
</evidence>
<dbReference type="Pfam" id="PF00450">
    <property type="entry name" value="Peptidase_S10"/>
    <property type="match status" value="1"/>
</dbReference>
<evidence type="ECO:0000256" key="1">
    <source>
        <dbReference type="ARBA" id="ARBA00009431"/>
    </source>
</evidence>
<dbReference type="PANTHER" id="PTHR11802">
    <property type="entry name" value="SERINE PROTEASE FAMILY S10 SERINE CARBOXYPEPTIDASE"/>
    <property type="match status" value="1"/>
</dbReference>
<organism evidence="3 4">
    <name type="scientific">Coptis chinensis</name>
    <dbReference type="NCBI Taxonomy" id="261450"/>
    <lineage>
        <taxon>Eukaryota</taxon>
        <taxon>Viridiplantae</taxon>
        <taxon>Streptophyta</taxon>
        <taxon>Embryophyta</taxon>
        <taxon>Tracheophyta</taxon>
        <taxon>Spermatophyta</taxon>
        <taxon>Magnoliopsida</taxon>
        <taxon>Ranunculales</taxon>
        <taxon>Ranunculaceae</taxon>
        <taxon>Coptidoideae</taxon>
        <taxon>Coptis</taxon>
    </lineage>
</organism>
<dbReference type="EMBL" id="JADFTS010000008">
    <property type="protein sequence ID" value="KAF9590985.1"/>
    <property type="molecule type" value="Genomic_DNA"/>
</dbReference>
<dbReference type="GO" id="GO:0006508">
    <property type="term" value="P:proteolysis"/>
    <property type="evidence" value="ECO:0007669"/>
    <property type="project" value="UniProtKB-KW"/>
</dbReference>
<keyword evidence="2" id="KW-0645">Protease</keyword>
<dbReference type="InterPro" id="IPR029058">
    <property type="entry name" value="AB_hydrolase_fold"/>
</dbReference>
<comment type="similarity">
    <text evidence="1 2">Belongs to the peptidase S10 family.</text>
</comment>